<dbReference type="PANTHER" id="PTHR33480">
    <property type="entry name" value="SET DOMAIN-CONTAINING PROTEIN-RELATED"/>
    <property type="match status" value="1"/>
</dbReference>
<keyword evidence="2" id="KW-1185">Reference proteome</keyword>
<dbReference type="InParanoid" id="A0A6J2YR59"/>
<dbReference type="PANTHER" id="PTHR33480:SF1">
    <property type="entry name" value="TYR RECOMBINASE DOMAIN-CONTAINING PROTEIN"/>
    <property type="match status" value="1"/>
</dbReference>
<evidence type="ECO:0000313" key="2">
    <source>
        <dbReference type="Proteomes" id="UP000504635"/>
    </source>
</evidence>
<dbReference type="Proteomes" id="UP000504635">
    <property type="component" value="Unplaced"/>
</dbReference>
<evidence type="ECO:0000256" key="1">
    <source>
        <dbReference type="SAM" id="MobiDB-lite"/>
    </source>
</evidence>
<reference evidence="3" key="1">
    <citation type="submission" date="2025-08" db="UniProtKB">
        <authorList>
            <consortium name="RefSeq"/>
        </authorList>
    </citation>
    <scope>IDENTIFICATION</scope>
    <source>
        <tissue evidence="3">Gonads</tissue>
    </source>
</reference>
<accession>A0A6J2YR59</accession>
<dbReference type="RefSeq" id="XP_030765270.1">
    <property type="nucleotide sequence ID" value="XM_030909410.1"/>
</dbReference>
<protein>
    <submittedName>
        <fullName evidence="3">Uncharacterized protein LOC115889422</fullName>
    </submittedName>
</protein>
<feature type="region of interest" description="Disordered" evidence="1">
    <location>
        <begin position="135"/>
        <end position="175"/>
    </location>
</feature>
<dbReference type="OrthoDB" id="10066972at2759"/>
<organism evidence="2 3">
    <name type="scientific">Sitophilus oryzae</name>
    <name type="common">Rice weevil</name>
    <name type="synonym">Curculio oryzae</name>
    <dbReference type="NCBI Taxonomy" id="7048"/>
    <lineage>
        <taxon>Eukaryota</taxon>
        <taxon>Metazoa</taxon>
        <taxon>Ecdysozoa</taxon>
        <taxon>Arthropoda</taxon>
        <taxon>Hexapoda</taxon>
        <taxon>Insecta</taxon>
        <taxon>Pterygota</taxon>
        <taxon>Neoptera</taxon>
        <taxon>Endopterygota</taxon>
        <taxon>Coleoptera</taxon>
        <taxon>Polyphaga</taxon>
        <taxon>Cucujiformia</taxon>
        <taxon>Curculionidae</taxon>
        <taxon>Dryophthorinae</taxon>
        <taxon>Sitophilus</taxon>
    </lineage>
</organism>
<sequence length="558" mass="64229">MNRGKRIAALALQPKVVNIESESFEFYEDSSVQETSQSKEKNGLDYYHFPENVQDLSGTTYISPSNKSEAIYSALCRDKKLTKKFIDLPQCETDAELTECKLTEFQLESLPQVSLPNKIFNYLENVKKEYPVDEDIDLSHGPEESSGSEYILSNASSSTDSSVLTNSNTETPNLVKKSSTKNKLTVSKYCNNVNDTLVEIKYPEYKVLCIFCYTEVGHFTRHLMRQHLDEPDIQKIMAMPAKSAERRKAFAALRKKGRFFLAQQTNHINPIQLPRNICSQNKMEDMESNYFPCNYCLGFYSKSYLWKHKKMCNSNIDNIPTKSRYHLSESQTFLAATGLLGNYLNKSRLKKEVLNIMRPDAVSNTVKKDALICLYGESLLNKHKRIQINVHVSNKMREMAKLKISLEKMISFENLIFILKPQYYDKVLTSVKIISGYDAEKKIFKAPSLALHMGTNLQQLCNIAKKALITKNPLIGSFEVKKRKEICRDIEEFCDIIKNHWCNDISSIANKILNENKNIKPKIIPLTQDVKMFNEYVIKLAREAYHKLITNENLKKDR</sequence>
<name>A0A6J2YR59_SITOR</name>
<dbReference type="GeneID" id="115889422"/>
<evidence type="ECO:0000313" key="3">
    <source>
        <dbReference type="RefSeq" id="XP_030765270.1"/>
    </source>
</evidence>
<feature type="compositionally biased region" description="Low complexity" evidence="1">
    <location>
        <begin position="153"/>
        <end position="169"/>
    </location>
</feature>
<proteinExistence type="predicted"/>
<dbReference type="AlphaFoldDB" id="A0A6J2YR59"/>
<gene>
    <name evidence="3" type="primary">LOC115889422</name>
</gene>
<dbReference type="KEGG" id="soy:115889422"/>